<dbReference type="EnsemblProtists" id="PYU1_T002451">
    <property type="protein sequence ID" value="PYU1_T002451"/>
    <property type="gene ID" value="PYU1_G002448"/>
</dbReference>
<feature type="compositionally biased region" description="Low complexity" evidence="2">
    <location>
        <begin position="527"/>
        <end position="540"/>
    </location>
</feature>
<dbReference type="InParanoid" id="K3WBW0"/>
<feature type="compositionally biased region" description="Low complexity" evidence="2">
    <location>
        <begin position="563"/>
        <end position="581"/>
    </location>
</feature>
<reference evidence="4" key="1">
    <citation type="journal article" date="2010" name="Genome Biol.">
        <title>Genome sequence of the necrotrophic plant pathogen Pythium ultimum reveals original pathogenicity mechanisms and effector repertoire.</title>
        <authorList>
            <person name="Levesque C.A."/>
            <person name="Brouwer H."/>
            <person name="Cano L."/>
            <person name="Hamilton J.P."/>
            <person name="Holt C."/>
            <person name="Huitema E."/>
            <person name="Raffaele S."/>
            <person name="Robideau G.P."/>
            <person name="Thines M."/>
            <person name="Win J."/>
            <person name="Zerillo M.M."/>
            <person name="Beakes G.W."/>
            <person name="Boore J.L."/>
            <person name="Busam D."/>
            <person name="Dumas B."/>
            <person name="Ferriera S."/>
            <person name="Fuerstenberg S.I."/>
            <person name="Gachon C.M."/>
            <person name="Gaulin E."/>
            <person name="Govers F."/>
            <person name="Grenville-Briggs L."/>
            <person name="Horner N."/>
            <person name="Hostetler J."/>
            <person name="Jiang R.H."/>
            <person name="Johnson J."/>
            <person name="Krajaejun T."/>
            <person name="Lin H."/>
            <person name="Meijer H.J."/>
            <person name="Moore B."/>
            <person name="Morris P."/>
            <person name="Phuntmart V."/>
            <person name="Puiu D."/>
            <person name="Shetty J."/>
            <person name="Stajich J.E."/>
            <person name="Tripathy S."/>
            <person name="Wawra S."/>
            <person name="van West P."/>
            <person name="Whitty B.R."/>
            <person name="Coutinho P.M."/>
            <person name="Henrissat B."/>
            <person name="Martin F."/>
            <person name="Thomas P.D."/>
            <person name="Tyler B.M."/>
            <person name="De Vries R.P."/>
            <person name="Kamoun S."/>
            <person name="Yandell M."/>
            <person name="Tisserat N."/>
            <person name="Buell C.R."/>
        </authorList>
    </citation>
    <scope>NUCLEOTIDE SEQUENCE</scope>
    <source>
        <strain evidence="4">DAOM:BR144</strain>
    </source>
</reference>
<feature type="compositionally biased region" description="Low complexity" evidence="2">
    <location>
        <begin position="1"/>
        <end position="38"/>
    </location>
</feature>
<dbReference type="eggNOG" id="ENOG502SK4V">
    <property type="taxonomic scope" value="Eukaryota"/>
</dbReference>
<dbReference type="Proteomes" id="UP000019132">
    <property type="component" value="Unassembled WGS sequence"/>
</dbReference>
<dbReference type="AlphaFoldDB" id="K3WBW0"/>
<feature type="region of interest" description="Disordered" evidence="2">
    <location>
        <begin position="1"/>
        <end position="87"/>
    </location>
</feature>
<accession>K3WBW0</accession>
<dbReference type="VEuPathDB" id="FungiDB:PYU1_G002448"/>
<organism evidence="3 4">
    <name type="scientific">Globisporangium ultimum (strain ATCC 200006 / CBS 805.95 / DAOM BR144)</name>
    <name type="common">Pythium ultimum</name>
    <dbReference type="NCBI Taxonomy" id="431595"/>
    <lineage>
        <taxon>Eukaryota</taxon>
        <taxon>Sar</taxon>
        <taxon>Stramenopiles</taxon>
        <taxon>Oomycota</taxon>
        <taxon>Peronosporomycetes</taxon>
        <taxon>Pythiales</taxon>
        <taxon>Pythiaceae</taxon>
        <taxon>Globisporangium</taxon>
    </lineage>
</organism>
<feature type="region of interest" description="Disordered" evidence="2">
    <location>
        <begin position="99"/>
        <end position="122"/>
    </location>
</feature>
<evidence type="ECO:0000256" key="1">
    <source>
        <dbReference type="SAM" id="Coils"/>
    </source>
</evidence>
<keyword evidence="1" id="KW-0175">Coiled coil</keyword>
<sequence>MSTRRSASAATAQNAQQSSGATNIPAAGPGPASQPAEPMDASEMQRDETVGTHVDGPAGMATTSFTTAGAPVNLTEEPGGNEKTRRSKRLRVVGPRARVHTGGGSVELQMKTSPTDAHNAMSRDGVTMRGDGSVGNTDVESTVHSGGMASAGRGLPSTIASNDAKYDYIISKIADLCAKNEKLSADIEYLKQTFTSREAEMNRLSFGKGVLNKVENELGVLQMDYEDCANKNVSLSQEALHRISYCSSQVDMLKRSSNITSIQVQNLRRECSREMDNLLLKLEDIQGGEQDERDQAAARNLSTMSDIQRNKDEIELLKQELHSYKGYLHEKSVSHGETDRNFTQRIEYFSAQLHDLYNEMAKLKQNLMQESNLNRAGIERLLTRHMDEFRDVQDDDTKRLQDEMDELRSELCDVLKEMHLLKERTKYLGPDCSKSSKRPRENNRYRQKNNRFGVPVGGLPVYSESCSTCTTVHPGYARNLAELRQQQQNQDWHVRCDHPYHCRYHYPIVNTVRSDSEYAYPNTTNYRRGSLTSSRSSSPRRPSEVNMLPLQQEDVPPPLETKSCPSPHFSSRSSSISGRISVTRDENGEPLPEEEVERRLLKQHRLFWIKEGAGDGK</sequence>
<feature type="region of interest" description="Disordered" evidence="2">
    <location>
        <begin position="430"/>
        <end position="451"/>
    </location>
</feature>
<proteinExistence type="predicted"/>
<reference evidence="3" key="3">
    <citation type="submission" date="2014-11" db="UniProtKB">
        <authorList>
            <consortium name="EnsemblProtists"/>
        </authorList>
    </citation>
    <scope>IDENTIFICATION</scope>
    <source>
        <strain evidence="3">DAOM BR144</strain>
    </source>
</reference>
<feature type="coiled-coil region" evidence="1">
    <location>
        <begin position="346"/>
        <end position="410"/>
    </location>
</feature>
<evidence type="ECO:0000313" key="3">
    <source>
        <dbReference type="EnsemblProtists" id="PYU1_T002451"/>
    </source>
</evidence>
<evidence type="ECO:0000256" key="2">
    <source>
        <dbReference type="SAM" id="MobiDB-lite"/>
    </source>
</evidence>
<name>K3WBW0_GLOUD</name>
<feature type="region of interest" description="Disordered" evidence="2">
    <location>
        <begin position="519"/>
        <end position="596"/>
    </location>
</feature>
<reference evidence="4" key="2">
    <citation type="submission" date="2010-04" db="EMBL/GenBank/DDBJ databases">
        <authorList>
            <person name="Buell R."/>
            <person name="Hamilton J."/>
            <person name="Hostetler J."/>
        </authorList>
    </citation>
    <scope>NUCLEOTIDE SEQUENCE [LARGE SCALE GENOMIC DNA]</scope>
    <source>
        <strain evidence="4">DAOM:BR144</strain>
    </source>
</reference>
<protein>
    <submittedName>
        <fullName evidence="3">Uncharacterized protein</fullName>
    </submittedName>
</protein>
<evidence type="ECO:0000313" key="4">
    <source>
        <dbReference type="Proteomes" id="UP000019132"/>
    </source>
</evidence>
<dbReference type="HOGENOM" id="CLU_443137_0_0_1"/>
<keyword evidence="4" id="KW-1185">Reference proteome</keyword>